<dbReference type="PANTHER" id="PTHR24282:SF255">
    <property type="entry name" value="CYTOCHROME P450 72A11-RELATED"/>
    <property type="match status" value="1"/>
</dbReference>
<reference evidence="15" key="2">
    <citation type="submission" date="2021-06" db="EMBL/GenBank/DDBJ databases">
        <authorList>
            <person name="Jin Z."/>
            <person name="Cong Y."/>
        </authorList>
    </citation>
    <scope>NUCLEOTIDE SEQUENCE</scope>
</reference>
<dbReference type="InterPro" id="IPR001128">
    <property type="entry name" value="Cyt_P450"/>
</dbReference>
<keyword evidence="8 11" id="KW-0408">Iron</keyword>
<comment type="subcellular location">
    <subcellularLocation>
        <location evidence="1">Membrane</location>
    </subcellularLocation>
</comment>
<evidence type="ECO:0000256" key="7">
    <source>
        <dbReference type="ARBA" id="ARBA00023002"/>
    </source>
</evidence>
<keyword evidence="4 13" id="KW-0812">Transmembrane</keyword>
<accession>A0A4Y5UJ61</accession>
<evidence type="ECO:0000256" key="3">
    <source>
        <dbReference type="ARBA" id="ARBA00022617"/>
    </source>
</evidence>
<evidence type="ECO:0000313" key="14">
    <source>
        <dbReference type="EMBL" id="QDC27812.1"/>
    </source>
</evidence>
<dbReference type="EMBL" id="MH763569">
    <property type="protein sequence ID" value="QDC27812.1"/>
    <property type="molecule type" value="mRNA"/>
</dbReference>
<dbReference type="InterPro" id="IPR017972">
    <property type="entry name" value="Cyt_P450_CS"/>
</dbReference>
<proteinExistence type="evidence at transcript level"/>
<dbReference type="FunFam" id="1.10.630.10:FF:000029">
    <property type="entry name" value="Cytochrome P450 734A1"/>
    <property type="match status" value="1"/>
</dbReference>
<dbReference type="GO" id="GO:0020037">
    <property type="term" value="F:heme binding"/>
    <property type="evidence" value="ECO:0007669"/>
    <property type="project" value="InterPro"/>
</dbReference>
<dbReference type="SUPFAM" id="SSF48264">
    <property type="entry name" value="Cytochrome P450"/>
    <property type="match status" value="1"/>
</dbReference>
<keyword evidence="7 12" id="KW-0560">Oxidoreductase</keyword>
<dbReference type="GO" id="GO:0004497">
    <property type="term" value="F:monooxygenase activity"/>
    <property type="evidence" value="ECO:0007669"/>
    <property type="project" value="UniProtKB-KW"/>
</dbReference>
<evidence type="ECO:0000256" key="12">
    <source>
        <dbReference type="RuleBase" id="RU000461"/>
    </source>
</evidence>
<dbReference type="Pfam" id="PF00067">
    <property type="entry name" value="p450"/>
    <property type="match status" value="1"/>
</dbReference>
<evidence type="ECO:0000256" key="11">
    <source>
        <dbReference type="PIRSR" id="PIRSR602401-1"/>
    </source>
</evidence>
<evidence type="ECO:0000256" key="10">
    <source>
        <dbReference type="ARBA" id="ARBA00023136"/>
    </source>
</evidence>
<evidence type="ECO:0000256" key="13">
    <source>
        <dbReference type="SAM" id="Phobius"/>
    </source>
</evidence>
<feature type="binding site" description="axial binding residue" evidence="11">
    <location>
        <position position="470"/>
    </location>
    <ligand>
        <name>heme</name>
        <dbReference type="ChEBI" id="CHEBI:30413"/>
    </ligand>
    <ligandPart>
        <name>Fe</name>
        <dbReference type="ChEBI" id="CHEBI:18248"/>
    </ligandPart>
</feature>
<dbReference type="PRINTS" id="PR00385">
    <property type="entry name" value="P450"/>
</dbReference>
<evidence type="ECO:0000256" key="2">
    <source>
        <dbReference type="ARBA" id="ARBA00010617"/>
    </source>
</evidence>
<keyword evidence="9 12" id="KW-0503">Monooxygenase</keyword>
<dbReference type="GO" id="GO:0016705">
    <property type="term" value="F:oxidoreductase activity, acting on paired donors, with incorporation or reduction of molecular oxygen"/>
    <property type="evidence" value="ECO:0007669"/>
    <property type="project" value="InterPro"/>
</dbReference>
<keyword evidence="3 11" id="KW-0349">Heme</keyword>
<dbReference type="GO" id="GO:0005506">
    <property type="term" value="F:iron ion binding"/>
    <property type="evidence" value="ECO:0007669"/>
    <property type="project" value="InterPro"/>
</dbReference>
<dbReference type="GO" id="GO:0016020">
    <property type="term" value="C:membrane"/>
    <property type="evidence" value="ECO:0007669"/>
    <property type="project" value="UniProtKB-SubCell"/>
</dbReference>
<dbReference type="InterPro" id="IPR050665">
    <property type="entry name" value="Cytochrome_P450_Monooxygen"/>
</dbReference>
<keyword evidence="5 11" id="KW-0479">Metal-binding</keyword>
<reference evidence="14" key="1">
    <citation type="journal article" date="2019" name="ACS Chem. Biol.">
        <title>Bifunctional Cytochrome P450 Enzymes Involved in Camptothecin Biosynthesis.</title>
        <authorList>
            <person name="Yang Y."/>
            <person name="Li W."/>
            <person name="Pang J."/>
            <person name="Jiang L."/>
            <person name="Qu X."/>
            <person name="Pu X."/>
            <person name="Zhang G."/>
            <person name="Luo Y."/>
        </authorList>
    </citation>
    <scope>NUCLEOTIDE SEQUENCE</scope>
</reference>
<dbReference type="InterPro" id="IPR002401">
    <property type="entry name" value="Cyt_P450_E_grp-I"/>
</dbReference>
<organism evidence="14">
    <name type="scientific">Camptotheca acuminata</name>
    <name type="common">Happy tree</name>
    <dbReference type="NCBI Taxonomy" id="16922"/>
    <lineage>
        <taxon>Eukaryota</taxon>
        <taxon>Viridiplantae</taxon>
        <taxon>Streptophyta</taxon>
        <taxon>Embryophyta</taxon>
        <taxon>Tracheophyta</taxon>
        <taxon>Spermatophyta</taxon>
        <taxon>Magnoliopsida</taxon>
        <taxon>eudicotyledons</taxon>
        <taxon>Gunneridae</taxon>
        <taxon>Pentapetalae</taxon>
        <taxon>asterids</taxon>
        <taxon>Cornales</taxon>
        <taxon>Nyssaceae</taxon>
        <taxon>Camptotheca</taxon>
    </lineage>
</organism>
<name>A0A4Y5UJ61_CAMAC</name>
<evidence type="ECO:0000256" key="9">
    <source>
        <dbReference type="ARBA" id="ARBA00023033"/>
    </source>
</evidence>
<feature type="transmembrane region" description="Helical" evidence="13">
    <location>
        <begin position="12"/>
        <end position="33"/>
    </location>
</feature>
<dbReference type="CDD" id="cd20642">
    <property type="entry name" value="CYP72"/>
    <property type="match status" value="1"/>
</dbReference>
<comment type="cofactor">
    <cofactor evidence="11">
        <name>heme</name>
        <dbReference type="ChEBI" id="CHEBI:30413"/>
    </cofactor>
</comment>
<protein>
    <submittedName>
        <fullName evidence="14">CYP72A565</fullName>
    </submittedName>
    <submittedName>
        <fullName evidence="15">Schizocycline synthase</fullName>
    </submittedName>
</protein>
<dbReference type="SMR" id="A0A4Y5UJ61"/>
<dbReference type="EMBL" id="MZ411558">
    <property type="protein sequence ID" value="UNP59805.1"/>
    <property type="molecule type" value="mRNA"/>
</dbReference>
<dbReference type="PANTHER" id="PTHR24282">
    <property type="entry name" value="CYTOCHROME P450 FAMILY MEMBER"/>
    <property type="match status" value="1"/>
</dbReference>
<evidence type="ECO:0000256" key="1">
    <source>
        <dbReference type="ARBA" id="ARBA00004370"/>
    </source>
</evidence>
<keyword evidence="6 13" id="KW-1133">Transmembrane helix</keyword>
<dbReference type="Gene3D" id="1.10.630.10">
    <property type="entry name" value="Cytochrome P450"/>
    <property type="match status" value="1"/>
</dbReference>
<dbReference type="InterPro" id="IPR036396">
    <property type="entry name" value="Cyt_P450_sf"/>
</dbReference>
<evidence type="ECO:0000256" key="8">
    <source>
        <dbReference type="ARBA" id="ARBA00023004"/>
    </source>
</evidence>
<comment type="similarity">
    <text evidence="2 12">Belongs to the cytochrome P450 family.</text>
</comment>
<evidence type="ECO:0000256" key="6">
    <source>
        <dbReference type="ARBA" id="ARBA00022989"/>
    </source>
</evidence>
<evidence type="ECO:0000313" key="15">
    <source>
        <dbReference type="EMBL" id="UNP59805.1"/>
    </source>
</evidence>
<dbReference type="PRINTS" id="PR00463">
    <property type="entry name" value="EP450I"/>
</dbReference>
<sequence length="524" mass="59870">MEIQMDVLYKSIAASVAVVFLVYAWKMLNWAYLTPKRIEKCLRKQGFKGNSYRLLVGDLKESSMMLKETMSKPINVSEDIVQRVMPHVIKTIDTYGKNSFTWIGRMPRVHIMEPDLIKDILANHNDFMKNHHAYNPLTKFLLTGIGSLEGDKWAKHRRIISPSFHLEKLKTMLPAFYVSYDDLLTKWEQQCSSKGSVEIDLFPTFDTLTSDVISRVAFGSSYGEGGRIFILLKELMDLTVDVMRSVYVPGSSFLPTKRNNRMREVDGEIKDRLSGIINSRVKAMKAGEPSGEDLLGTLLESNFKEIERLGNKKNAGMSIEDVISECKLFYFAGQETTGILLTWTCVLLSRHPEWQERAREEIFQVFGNGKVDFDRVQNLKIVPMILYEVLRLYPPVIELTKVTYEEQKLGNLTIPAGVQLMMPSILLHRDQEMWGADSKEFNPGRFADGISKAVKSPFFYIPFSWGPRICVGQNFALLQAKMALTMILQRFTFDLSPTYAHAPFTVLTLQPQHGAQVVFRKIKC</sequence>
<evidence type="ECO:0000256" key="5">
    <source>
        <dbReference type="ARBA" id="ARBA00022723"/>
    </source>
</evidence>
<dbReference type="AlphaFoldDB" id="A0A4Y5UJ61"/>
<keyword evidence="10 13" id="KW-0472">Membrane</keyword>
<dbReference type="PROSITE" id="PS00086">
    <property type="entry name" value="CYTOCHROME_P450"/>
    <property type="match status" value="1"/>
</dbReference>
<evidence type="ECO:0000256" key="4">
    <source>
        <dbReference type="ARBA" id="ARBA00022692"/>
    </source>
</evidence>